<name>A0A024BTK9_9NOST</name>
<dbReference type="PANTHER" id="PTHR43861">
    <property type="entry name" value="TRANS-ACONITATE 2-METHYLTRANSFERASE-RELATED"/>
    <property type="match status" value="1"/>
</dbReference>
<accession>A0A024BTK9</accession>
<keyword evidence="1" id="KW-0808">Transferase</keyword>
<reference evidence="1" key="1">
    <citation type="journal article" date="2014" name="Proc. Natl. Acad. Sci. U.S.A.">
        <title>Hassallidins, antifungal glycolipopeptides, are widespread among cyanobacteria and are the end-product of a nonribosomal pathway.</title>
        <authorList>
            <person name="Vestola J."/>
            <person name="Shishido T.K."/>
            <person name="Jokela J."/>
            <person name="Fewer D.P."/>
            <person name="Aitio O."/>
            <person name="Permi P."/>
            <person name="Wahlsten M."/>
            <person name="Wang H."/>
            <person name="Rouhiainen L."/>
            <person name="Sivonen K."/>
        </authorList>
    </citation>
    <scope>NUCLEOTIDE SEQUENCE</scope>
</reference>
<proteinExistence type="predicted"/>
<dbReference type="Pfam" id="PF13489">
    <property type="entry name" value="Methyltransf_23"/>
    <property type="match status" value="1"/>
</dbReference>
<gene>
    <name evidence="1" type="primary">hasC</name>
</gene>
<dbReference type="GO" id="GO:0032259">
    <property type="term" value="P:methylation"/>
    <property type="evidence" value="ECO:0007669"/>
    <property type="project" value="UniProtKB-KW"/>
</dbReference>
<dbReference type="EMBL" id="KJ502174">
    <property type="protein sequence ID" value="AHZ20762.1"/>
    <property type="molecule type" value="Genomic_DNA"/>
</dbReference>
<dbReference type="Gene3D" id="3.40.50.150">
    <property type="entry name" value="Vaccinia Virus protein VP39"/>
    <property type="match status" value="1"/>
</dbReference>
<evidence type="ECO:0000313" key="1">
    <source>
        <dbReference type="EMBL" id="AHZ20762.1"/>
    </source>
</evidence>
<dbReference type="InterPro" id="IPR029063">
    <property type="entry name" value="SAM-dependent_MTases_sf"/>
</dbReference>
<organism evidence="1">
    <name type="scientific">Anabaena sp. Syke748</name>
    <dbReference type="NCBI Taxonomy" id="1497395"/>
    <lineage>
        <taxon>Bacteria</taxon>
        <taxon>Bacillati</taxon>
        <taxon>Cyanobacteriota</taxon>
        <taxon>Cyanophyceae</taxon>
        <taxon>Nostocales</taxon>
        <taxon>Nostocaceae</taxon>
        <taxon>Anabaena</taxon>
    </lineage>
</organism>
<dbReference type="SUPFAM" id="SSF53335">
    <property type="entry name" value="S-adenosyl-L-methionine-dependent methyltransferases"/>
    <property type="match status" value="1"/>
</dbReference>
<protein>
    <submittedName>
        <fullName evidence="1">Methyltransferase domain-containing protein</fullName>
    </submittedName>
</protein>
<dbReference type="GO" id="GO:0008168">
    <property type="term" value="F:methyltransferase activity"/>
    <property type="evidence" value="ECO:0007669"/>
    <property type="project" value="UniProtKB-KW"/>
</dbReference>
<keyword evidence="1" id="KW-0489">Methyltransferase</keyword>
<dbReference type="AlphaFoldDB" id="A0A024BTK9"/>
<sequence>MEKITATVYDTIDPYQWVTDIAHQAWKTRDQEVWANNIQDLITPDAVVLDAGCGLGRLLPRFWSAKKIVLVEPDQKRFLHASIVAKCLLNEDQKLLEKLKDDAFWQTDEYDGLLKEAHTSPVKSDKVHLLNDVMQSPAIAQYGTFDLIVCSHIFEHISLDIIQESIATFYNLLKPNGSLVIFACKSPILHHKGATKEFDHQDILISREEFAEICKNGHSAGLGIRYMPFDLFQTILNNPFNPTLQETFGDEFKFKSEHYQLPTTPLFTIKQWEAYHSEFYTHKTMEVGTYIEYPQIQALLYHPVKPIESVAEVLELEHQVNQNETLKKMHLIDMVVVAKKMNPDIF</sequence>
<dbReference type="CDD" id="cd02440">
    <property type="entry name" value="AdoMet_MTases"/>
    <property type="match status" value="1"/>
</dbReference>